<dbReference type="Pfam" id="PF00294">
    <property type="entry name" value="PfkB"/>
    <property type="match status" value="1"/>
</dbReference>
<dbReference type="PANTHER" id="PTHR43320">
    <property type="entry name" value="SUGAR KINASE"/>
    <property type="match status" value="1"/>
</dbReference>
<reference evidence="5 6" key="1">
    <citation type="journal article" date="2016" name="Nat. Commun.">
        <title>Thousands of microbial genomes shed light on interconnected biogeochemical processes in an aquifer system.</title>
        <authorList>
            <person name="Anantharaman K."/>
            <person name="Brown C.T."/>
            <person name="Hug L.A."/>
            <person name="Sharon I."/>
            <person name="Castelle C.J."/>
            <person name="Probst A.J."/>
            <person name="Thomas B.C."/>
            <person name="Singh A."/>
            <person name="Wilkins M.J."/>
            <person name="Karaoz U."/>
            <person name="Brodie E.L."/>
            <person name="Williams K.H."/>
            <person name="Hubbard S.S."/>
            <person name="Banfield J.F."/>
        </authorList>
    </citation>
    <scope>NUCLEOTIDE SEQUENCE [LARGE SCALE GENOMIC DNA]</scope>
</reference>
<comment type="caution">
    <text evidence="5">The sequence shown here is derived from an EMBL/GenBank/DDBJ whole genome shotgun (WGS) entry which is preliminary data.</text>
</comment>
<evidence type="ECO:0000313" key="6">
    <source>
        <dbReference type="Proteomes" id="UP000176445"/>
    </source>
</evidence>
<dbReference type="CDD" id="cd01942">
    <property type="entry name" value="ribokinase_group_A"/>
    <property type="match status" value="1"/>
</dbReference>
<evidence type="ECO:0000313" key="5">
    <source>
        <dbReference type="EMBL" id="OGG49401.1"/>
    </source>
</evidence>
<name>A0A1F6CKA6_9BACT</name>
<dbReference type="InterPro" id="IPR052700">
    <property type="entry name" value="Carb_kinase_PfkB-like"/>
</dbReference>
<dbReference type="EMBL" id="MFKW01000075">
    <property type="protein sequence ID" value="OGG49401.1"/>
    <property type="molecule type" value="Genomic_DNA"/>
</dbReference>
<evidence type="ECO:0000256" key="1">
    <source>
        <dbReference type="ARBA" id="ARBA00010688"/>
    </source>
</evidence>
<evidence type="ECO:0000256" key="3">
    <source>
        <dbReference type="ARBA" id="ARBA00022777"/>
    </source>
</evidence>
<dbReference type="PANTHER" id="PTHR43320:SF3">
    <property type="entry name" value="CARBOHYDRATE KINASE PFKB DOMAIN-CONTAINING PROTEIN"/>
    <property type="match status" value="1"/>
</dbReference>
<feature type="domain" description="Carbohydrate kinase PfkB" evidence="4">
    <location>
        <begin position="26"/>
        <end position="290"/>
    </location>
</feature>
<dbReference type="GO" id="GO:0016301">
    <property type="term" value="F:kinase activity"/>
    <property type="evidence" value="ECO:0007669"/>
    <property type="project" value="UniProtKB-KW"/>
</dbReference>
<protein>
    <recommendedName>
        <fullName evidence="4">Carbohydrate kinase PfkB domain-containing protein</fullName>
    </recommendedName>
</protein>
<organism evidence="5 6">
    <name type="scientific">Candidatus Kaiserbacteria bacterium RIFCSPHIGHO2_01_FULL_54_36b</name>
    <dbReference type="NCBI Taxonomy" id="1798483"/>
    <lineage>
        <taxon>Bacteria</taxon>
        <taxon>Candidatus Kaiseribacteriota</taxon>
    </lineage>
</organism>
<dbReference type="InterPro" id="IPR002173">
    <property type="entry name" value="Carboh/pur_kinase_PfkB_CS"/>
</dbReference>
<dbReference type="SUPFAM" id="SSF53613">
    <property type="entry name" value="Ribokinase-like"/>
    <property type="match status" value="1"/>
</dbReference>
<proteinExistence type="inferred from homology"/>
<dbReference type="PROSITE" id="PS00583">
    <property type="entry name" value="PFKB_KINASES_1"/>
    <property type="match status" value="1"/>
</dbReference>
<comment type="similarity">
    <text evidence="1">Belongs to the carbohydrate kinase PfkB family.</text>
</comment>
<dbReference type="PROSITE" id="PS00584">
    <property type="entry name" value="PFKB_KINASES_2"/>
    <property type="match status" value="1"/>
</dbReference>
<keyword evidence="2" id="KW-0808">Transferase</keyword>
<sequence length="312" mass="33727">MAKVIVSGSIAYDRIMDFAGLFAEHFVPEKLHSINLSFQVESLSVQFGGTAGNIAYNLALLGEEPEIIATAGNDFDTYRSHLVLAGINPISIKTLEQVTTATAFILTDKADNQIAAFHQGAGGTAYDTPVETEGRSLAIIAPGCVPDMQTLPAHYRKHGFRYLYDPAQQIPTLSADMLKDGISGAHVLFGSDYEFELIKQKTGWTQEEMLEKVPTIVVTYGAKGSDIITADGTMHVEACPAQALVDPTGAGDAYRAGYIKGMIKNFPAESCARLASVVAAYVVENYGTQTHRFTVEDAKARYKKTYGLELSL</sequence>
<evidence type="ECO:0000259" key="4">
    <source>
        <dbReference type="Pfam" id="PF00294"/>
    </source>
</evidence>
<dbReference type="InterPro" id="IPR029056">
    <property type="entry name" value="Ribokinase-like"/>
</dbReference>
<gene>
    <name evidence="5" type="ORF">A2704_04465</name>
</gene>
<dbReference type="Gene3D" id="3.40.1190.20">
    <property type="match status" value="1"/>
</dbReference>
<keyword evidence="3" id="KW-0418">Kinase</keyword>
<accession>A0A1F6CKA6</accession>
<dbReference type="Proteomes" id="UP000176445">
    <property type="component" value="Unassembled WGS sequence"/>
</dbReference>
<dbReference type="AlphaFoldDB" id="A0A1F6CKA6"/>
<evidence type="ECO:0000256" key="2">
    <source>
        <dbReference type="ARBA" id="ARBA00022679"/>
    </source>
</evidence>
<dbReference type="InterPro" id="IPR011611">
    <property type="entry name" value="PfkB_dom"/>
</dbReference>